<evidence type="ECO:0000256" key="1">
    <source>
        <dbReference type="ARBA" id="ARBA00004651"/>
    </source>
</evidence>
<evidence type="ECO:0000256" key="3">
    <source>
        <dbReference type="ARBA" id="ARBA00022448"/>
    </source>
</evidence>
<dbReference type="OrthoDB" id="9798064at2"/>
<dbReference type="Gene3D" id="1.20.1530.20">
    <property type="match status" value="1"/>
</dbReference>
<dbReference type="Pfam" id="PF03547">
    <property type="entry name" value="Mem_trans"/>
    <property type="match status" value="1"/>
</dbReference>
<feature type="transmembrane region" description="Helical" evidence="8">
    <location>
        <begin position="226"/>
        <end position="249"/>
    </location>
</feature>
<keyword evidence="6 8" id="KW-1133">Transmembrane helix</keyword>
<keyword evidence="5 8" id="KW-0812">Transmembrane</keyword>
<dbReference type="RefSeq" id="WP_068376540.1">
    <property type="nucleotide sequence ID" value="NZ_CP014873.1"/>
</dbReference>
<evidence type="ECO:0000256" key="2">
    <source>
        <dbReference type="ARBA" id="ARBA00010145"/>
    </source>
</evidence>
<comment type="similarity">
    <text evidence="2">Belongs to the auxin efflux carrier (TC 2.A.69) family.</text>
</comment>
<feature type="transmembrane region" description="Helical" evidence="8">
    <location>
        <begin position="196"/>
        <end position="214"/>
    </location>
</feature>
<feature type="transmembrane region" description="Helical" evidence="8">
    <location>
        <begin position="127"/>
        <end position="148"/>
    </location>
</feature>
<dbReference type="Proteomes" id="UP000078582">
    <property type="component" value="Chromosome"/>
</dbReference>
<feature type="transmembrane region" description="Helical" evidence="8">
    <location>
        <begin position="169"/>
        <end position="190"/>
    </location>
</feature>
<dbReference type="PANTHER" id="PTHR36838">
    <property type="entry name" value="AUXIN EFFLUX CARRIER FAMILY PROTEIN"/>
    <property type="match status" value="1"/>
</dbReference>
<dbReference type="STRING" id="375175.AYR53_01415"/>
<keyword evidence="4" id="KW-1003">Cell membrane</keyword>
<dbReference type="PANTHER" id="PTHR36838:SF1">
    <property type="entry name" value="SLR1864 PROTEIN"/>
    <property type="match status" value="1"/>
</dbReference>
<keyword evidence="10" id="KW-1185">Reference proteome</keyword>
<keyword evidence="7 8" id="KW-0472">Membrane</keyword>
<evidence type="ECO:0000256" key="5">
    <source>
        <dbReference type="ARBA" id="ARBA00022692"/>
    </source>
</evidence>
<feature type="transmembrane region" description="Helical" evidence="8">
    <location>
        <begin position="100"/>
        <end position="121"/>
    </location>
</feature>
<evidence type="ECO:0000256" key="4">
    <source>
        <dbReference type="ARBA" id="ARBA00022475"/>
    </source>
</evidence>
<sequence>MGFVTSLNQVSLMFLLMAVGFLANRVGFIHEQTSKDLTAILLYIVSPCLIIKAFEQPFSVHQLTQLSLAFVGTVLSYLVAIIVGRLAFHRVKNTEQRTALQFGTVYSNAGFMGIPLTNALFGSAGVFYSVPYLAVFNLFNWTHGINLFKSEKNQSSRRYMVRSVLTNPNIIAIVIGLIVFLASFKLPTILQSGVNYISGINTPLSMMVIGNSIASIKWRELFSDHLIWPGILLRNIVMPFLTLLILAVIGLHGTALLATATMAACPVAGIVVLFTLLNDGDPAFAVKLMSLSTLFSIVSLPLMIAIAAL</sequence>
<protein>
    <submittedName>
        <fullName evidence="9">Transporter</fullName>
    </submittedName>
</protein>
<feature type="transmembrane region" description="Helical" evidence="8">
    <location>
        <begin position="255"/>
        <end position="276"/>
    </location>
</feature>
<comment type="subcellular location">
    <subcellularLocation>
        <location evidence="1">Cell membrane</location>
        <topology evidence="1">Multi-pass membrane protein</topology>
    </subcellularLocation>
</comment>
<feature type="transmembrane region" description="Helical" evidence="8">
    <location>
        <begin position="66"/>
        <end position="88"/>
    </location>
</feature>
<dbReference type="InterPro" id="IPR038770">
    <property type="entry name" value="Na+/solute_symporter_sf"/>
</dbReference>
<feature type="transmembrane region" description="Helical" evidence="8">
    <location>
        <begin position="6"/>
        <end position="24"/>
    </location>
</feature>
<name>A0A192GZT3_9LACO</name>
<proteinExistence type="inferred from homology"/>
<dbReference type="GeneID" id="42980895"/>
<dbReference type="KEGG" id="lbt:AYR52_00095"/>
<feature type="transmembrane region" description="Helical" evidence="8">
    <location>
        <begin position="288"/>
        <end position="308"/>
    </location>
</feature>
<reference evidence="9 10" key="1">
    <citation type="submission" date="2016-03" db="EMBL/GenBank/DDBJ databases">
        <title>Pediococcus and Lactobacillus from brewery environment - whole genome sequencing and assembly.</title>
        <authorList>
            <person name="Behr J."/>
            <person name="Geissler A.J."/>
            <person name="Vogel R.F."/>
        </authorList>
    </citation>
    <scope>NUCLEOTIDE SEQUENCE [LARGE SCALE GENOMIC DNA]</scope>
    <source>
        <strain evidence="9 10">TMW 1.1989</strain>
    </source>
</reference>
<dbReference type="InterPro" id="IPR004776">
    <property type="entry name" value="Mem_transp_PIN-like"/>
</dbReference>
<evidence type="ECO:0000256" key="6">
    <source>
        <dbReference type="ARBA" id="ARBA00022989"/>
    </source>
</evidence>
<evidence type="ECO:0000256" key="7">
    <source>
        <dbReference type="ARBA" id="ARBA00023136"/>
    </source>
</evidence>
<organism evidence="9 10">
    <name type="scientific">Loigolactobacillus backii</name>
    <dbReference type="NCBI Taxonomy" id="375175"/>
    <lineage>
        <taxon>Bacteria</taxon>
        <taxon>Bacillati</taxon>
        <taxon>Bacillota</taxon>
        <taxon>Bacilli</taxon>
        <taxon>Lactobacillales</taxon>
        <taxon>Lactobacillaceae</taxon>
        <taxon>Loigolactobacillus</taxon>
    </lineage>
</organism>
<evidence type="ECO:0000313" key="9">
    <source>
        <dbReference type="EMBL" id="ANK61538.1"/>
    </source>
</evidence>
<evidence type="ECO:0000256" key="8">
    <source>
        <dbReference type="SAM" id="Phobius"/>
    </source>
</evidence>
<gene>
    <name evidence="9" type="ORF">AYR53_01415</name>
</gene>
<keyword evidence="3" id="KW-0813">Transport</keyword>
<accession>A0A192GZT3</accession>
<evidence type="ECO:0000313" key="10">
    <source>
        <dbReference type="Proteomes" id="UP000078582"/>
    </source>
</evidence>
<dbReference type="AlphaFoldDB" id="A0A192GZT3"/>
<dbReference type="EMBL" id="CP014873">
    <property type="protein sequence ID" value="ANK61538.1"/>
    <property type="molecule type" value="Genomic_DNA"/>
</dbReference>
<dbReference type="GO" id="GO:0055085">
    <property type="term" value="P:transmembrane transport"/>
    <property type="evidence" value="ECO:0007669"/>
    <property type="project" value="InterPro"/>
</dbReference>
<dbReference type="GO" id="GO:0005886">
    <property type="term" value="C:plasma membrane"/>
    <property type="evidence" value="ECO:0007669"/>
    <property type="project" value="UniProtKB-SubCell"/>
</dbReference>